<dbReference type="OrthoDB" id="8954335at2759"/>
<dbReference type="InterPro" id="IPR027417">
    <property type="entry name" value="P-loop_NTPase"/>
</dbReference>
<evidence type="ECO:0008006" key="3">
    <source>
        <dbReference type="Google" id="ProtNLM"/>
    </source>
</evidence>
<organism evidence="1 2">
    <name type="scientific">Tuber borchii</name>
    <name type="common">White truffle</name>
    <dbReference type="NCBI Taxonomy" id="42251"/>
    <lineage>
        <taxon>Eukaryota</taxon>
        <taxon>Fungi</taxon>
        <taxon>Dikarya</taxon>
        <taxon>Ascomycota</taxon>
        <taxon>Pezizomycotina</taxon>
        <taxon>Pezizomycetes</taxon>
        <taxon>Pezizales</taxon>
        <taxon>Tuberaceae</taxon>
        <taxon>Tuber</taxon>
    </lineage>
</organism>
<dbReference type="Proteomes" id="UP000244722">
    <property type="component" value="Unassembled WGS sequence"/>
</dbReference>
<sequence>MGMPAAPPMSHTIPSTYFLAKPPIPSTIVPPIDNPKKEIIIAVMGPAGAGKSYFIREMIAGISQSDIELCETSGWTKVRSFSFPYGPTKITLFDTPDFRNAGTGDYEMLAEISDWMSSAYRQGTLLSGIIYLHNIHWLHENFWATEHLMMFQKLCGPSALQNVLLTTTQWSNANLAAEESRENTLRTSSHWRELITGGAAVKRFMGTRESGLELIDQLIKKEPKPLLIQHQMVDEDMILEETDVGQCMGWT</sequence>
<dbReference type="CDD" id="cd00882">
    <property type="entry name" value="Ras_like_GTPase"/>
    <property type="match status" value="1"/>
</dbReference>
<dbReference type="AlphaFoldDB" id="A0A2T6ZA85"/>
<comment type="caution">
    <text evidence="1">The sequence shown here is derived from an EMBL/GenBank/DDBJ whole genome shotgun (WGS) entry which is preliminary data.</text>
</comment>
<gene>
    <name evidence="1" type="ORF">B9Z19DRAFT_685111</name>
</gene>
<dbReference type="Gene3D" id="3.40.50.300">
    <property type="entry name" value="P-loop containing nucleotide triphosphate hydrolases"/>
    <property type="match status" value="1"/>
</dbReference>
<name>A0A2T6ZA85_TUBBO</name>
<dbReference type="STRING" id="42251.A0A2T6ZA85"/>
<evidence type="ECO:0000313" key="1">
    <source>
        <dbReference type="EMBL" id="PUU72379.1"/>
    </source>
</evidence>
<protein>
    <recommendedName>
        <fullName evidence="3">G domain-containing protein</fullName>
    </recommendedName>
</protein>
<accession>A0A2T6ZA85</accession>
<proteinExistence type="predicted"/>
<keyword evidence="2" id="KW-1185">Reference proteome</keyword>
<dbReference type="EMBL" id="NESQ01000554">
    <property type="protein sequence ID" value="PUU72379.1"/>
    <property type="molecule type" value="Genomic_DNA"/>
</dbReference>
<dbReference type="SUPFAM" id="SSF52540">
    <property type="entry name" value="P-loop containing nucleoside triphosphate hydrolases"/>
    <property type="match status" value="1"/>
</dbReference>
<reference evidence="1 2" key="1">
    <citation type="submission" date="2017-04" db="EMBL/GenBank/DDBJ databases">
        <title>Draft genome sequence of Tuber borchii Vittad., a whitish edible truffle.</title>
        <authorList>
            <consortium name="DOE Joint Genome Institute"/>
            <person name="Murat C."/>
            <person name="Kuo A."/>
            <person name="Barry K.W."/>
            <person name="Clum A."/>
            <person name="Dockter R.B."/>
            <person name="Fauchery L."/>
            <person name="Iotti M."/>
            <person name="Kohler A."/>
            <person name="Labutti K."/>
            <person name="Lindquist E.A."/>
            <person name="Lipzen A."/>
            <person name="Ohm R.A."/>
            <person name="Wang M."/>
            <person name="Grigoriev I.V."/>
            <person name="Zambonelli A."/>
            <person name="Martin F.M."/>
        </authorList>
    </citation>
    <scope>NUCLEOTIDE SEQUENCE [LARGE SCALE GENOMIC DNA]</scope>
    <source>
        <strain evidence="1 2">Tbo3840</strain>
    </source>
</reference>
<evidence type="ECO:0000313" key="2">
    <source>
        <dbReference type="Proteomes" id="UP000244722"/>
    </source>
</evidence>